<dbReference type="GO" id="GO:0005524">
    <property type="term" value="F:ATP binding"/>
    <property type="evidence" value="ECO:0007669"/>
    <property type="project" value="UniProtKB-KW"/>
</dbReference>
<dbReference type="GO" id="GO:0030956">
    <property type="term" value="C:glutamyl-tRNA(Gln) amidotransferase complex"/>
    <property type="evidence" value="ECO:0007669"/>
    <property type="project" value="UniProtKB-UniRule"/>
</dbReference>
<keyword evidence="4" id="KW-1185">Reference proteome</keyword>
<evidence type="ECO:0000256" key="2">
    <source>
        <dbReference type="SAM" id="MobiDB-lite"/>
    </source>
</evidence>
<dbReference type="InParanoid" id="A0A152A4X8"/>
<dbReference type="GO" id="GO:0050567">
    <property type="term" value="F:glutaminyl-tRNA synthase (glutamine-hydrolyzing) activity"/>
    <property type="evidence" value="ECO:0007669"/>
    <property type="project" value="UniProtKB-UniRule"/>
</dbReference>
<keyword evidence="1" id="KW-0648">Protein biosynthesis</keyword>
<dbReference type="AlphaFoldDB" id="A0A152A4X8"/>
<proteinExistence type="inferred from homology"/>
<comment type="subunit">
    <text evidence="1">Subunit of the heterotrimeric GatCAB amidotransferase (AdT) complex, composed of A, B and C subunits.</text>
</comment>
<reference evidence="3 4" key="1">
    <citation type="submission" date="2015-12" db="EMBL/GenBank/DDBJ databases">
        <title>Dictyostelia acquired genes for synthesis and detection of signals that induce cell-type specialization by lateral gene transfer from prokaryotes.</title>
        <authorList>
            <person name="Gloeckner G."/>
            <person name="Schaap P."/>
        </authorList>
    </citation>
    <scope>NUCLEOTIDE SEQUENCE [LARGE SCALE GENOMIC DNA]</scope>
    <source>
        <strain evidence="3 4">TK</strain>
    </source>
</reference>
<dbReference type="InterPro" id="IPR003837">
    <property type="entry name" value="GatC"/>
</dbReference>
<dbReference type="OrthoDB" id="5394539at2759"/>
<dbReference type="EC" id="6.3.5.-" evidence="1"/>
<dbReference type="Proteomes" id="UP000076078">
    <property type="component" value="Unassembled WGS sequence"/>
</dbReference>
<dbReference type="InterPro" id="IPR036113">
    <property type="entry name" value="Asp/Glu-ADT_sf_sub_c"/>
</dbReference>
<evidence type="ECO:0000256" key="1">
    <source>
        <dbReference type="HAMAP-Rule" id="MF_03149"/>
    </source>
</evidence>
<feature type="compositionally biased region" description="Low complexity" evidence="2">
    <location>
        <begin position="135"/>
        <end position="149"/>
    </location>
</feature>
<gene>
    <name evidence="3" type="ORF">DLAC_02217</name>
</gene>
<keyword evidence="1" id="KW-0496">Mitochondrion</keyword>
<dbReference type="FunCoup" id="A0A152A4X8">
    <property type="interactions" value="43"/>
</dbReference>
<dbReference type="NCBIfam" id="TIGR00135">
    <property type="entry name" value="gatC"/>
    <property type="match status" value="1"/>
</dbReference>
<keyword evidence="1" id="KW-0547">Nucleotide-binding</keyword>
<accession>A0A152A4X8</accession>
<sequence>MNVGRYLINKRYYSTLNWNQGWSVKEILNSGGGNSSISREKLEHLAQLSMISVPEEKKDEYCRDLGNILVAMETMQKVNTDNVKPLLTILEQYPLHVHQESTSVNTDHETILKHPKYTQSGFYVVPKQVSSATQSNNGNNSNNNIDDEF</sequence>
<dbReference type="Gene3D" id="1.10.20.60">
    <property type="entry name" value="Glu-tRNAGln amidotransferase C subunit, N-terminal domain"/>
    <property type="match status" value="1"/>
</dbReference>
<comment type="function">
    <text evidence="1">Allows the formation of correctly charged Gln-tRNA(Gln) through the transamidation of misacylated Glu-tRNA(Gln) in the mitochondria. The reaction takes place in the presence of glutamine and ATP through an activated gamma-phospho-Glu-tRNA(Gln).</text>
</comment>
<evidence type="ECO:0000313" key="4">
    <source>
        <dbReference type="Proteomes" id="UP000076078"/>
    </source>
</evidence>
<evidence type="ECO:0000313" key="3">
    <source>
        <dbReference type="EMBL" id="KYR01115.1"/>
    </source>
</evidence>
<dbReference type="STRING" id="361077.A0A152A4X8"/>
<comment type="similarity">
    <text evidence="1">Belongs to the GatC family.</text>
</comment>
<dbReference type="HAMAP" id="MF_00122">
    <property type="entry name" value="GatC"/>
    <property type="match status" value="1"/>
</dbReference>
<comment type="catalytic activity">
    <reaction evidence="1">
        <text>L-glutamyl-tRNA(Gln) + L-glutamine + ATP + H2O = L-glutaminyl-tRNA(Gln) + L-glutamate + ADP + phosphate + H(+)</text>
        <dbReference type="Rhea" id="RHEA:17521"/>
        <dbReference type="Rhea" id="RHEA-COMP:9681"/>
        <dbReference type="Rhea" id="RHEA-COMP:9684"/>
        <dbReference type="ChEBI" id="CHEBI:15377"/>
        <dbReference type="ChEBI" id="CHEBI:15378"/>
        <dbReference type="ChEBI" id="CHEBI:29985"/>
        <dbReference type="ChEBI" id="CHEBI:30616"/>
        <dbReference type="ChEBI" id="CHEBI:43474"/>
        <dbReference type="ChEBI" id="CHEBI:58359"/>
        <dbReference type="ChEBI" id="CHEBI:78520"/>
        <dbReference type="ChEBI" id="CHEBI:78521"/>
        <dbReference type="ChEBI" id="CHEBI:456216"/>
    </reaction>
</comment>
<dbReference type="PANTHER" id="PTHR15004:SF0">
    <property type="entry name" value="GLUTAMYL-TRNA(GLN) AMIDOTRANSFERASE SUBUNIT C, MITOCHONDRIAL"/>
    <property type="match status" value="1"/>
</dbReference>
<dbReference type="SUPFAM" id="SSF141000">
    <property type="entry name" value="Glu-tRNAGln amidotransferase C subunit"/>
    <property type="match status" value="1"/>
</dbReference>
<dbReference type="GO" id="GO:0032543">
    <property type="term" value="P:mitochondrial translation"/>
    <property type="evidence" value="ECO:0007669"/>
    <property type="project" value="UniProtKB-UniRule"/>
</dbReference>
<dbReference type="PANTHER" id="PTHR15004">
    <property type="entry name" value="GLUTAMYL-TRNA(GLN) AMIDOTRANSFERASE SUBUNIT C, MITOCHONDRIAL"/>
    <property type="match status" value="1"/>
</dbReference>
<feature type="region of interest" description="Disordered" evidence="2">
    <location>
        <begin position="130"/>
        <end position="149"/>
    </location>
</feature>
<keyword evidence="1" id="KW-0436">Ligase</keyword>
<dbReference type="EMBL" id="LODT01000011">
    <property type="protein sequence ID" value="KYR01115.1"/>
    <property type="molecule type" value="Genomic_DNA"/>
</dbReference>
<dbReference type="GO" id="GO:0005739">
    <property type="term" value="C:mitochondrion"/>
    <property type="evidence" value="ECO:0007669"/>
    <property type="project" value="UniProtKB-SubCell"/>
</dbReference>
<dbReference type="GO" id="GO:0006450">
    <property type="term" value="P:regulation of translational fidelity"/>
    <property type="evidence" value="ECO:0007669"/>
    <property type="project" value="InterPro"/>
</dbReference>
<comment type="subcellular location">
    <subcellularLocation>
        <location evidence="1">Mitochondrion</location>
    </subcellularLocation>
</comment>
<protein>
    <recommendedName>
        <fullName evidence="1">Glutamyl-tRNA(Gln) amidotransferase subunit C, mitochondrial</fullName>
        <shortName evidence="1">Glu-AdT subunit C</shortName>
        <ecNumber evidence="1">6.3.5.-</ecNumber>
    </recommendedName>
</protein>
<comment type="caution">
    <text evidence="3">The sequence shown here is derived from an EMBL/GenBank/DDBJ whole genome shotgun (WGS) entry which is preliminary data.</text>
</comment>
<dbReference type="OMA" id="HEHILDH"/>
<organism evidence="3 4">
    <name type="scientific">Tieghemostelium lacteum</name>
    <name type="common">Slime mold</name>
    <name type="synonym">Dictyostelium lacteum</name>
    <dbReference type="NCBI Taxonomy" id="361077"/>
    <lineage>
        <taxon>Eukaryota</taxon>
        <taxon>Amoebozoa</taxon>
        <taxon>Evosea</taxon>
        <taxon>Eumycetozoa</taxon>
        <taxon>Dictyostelia</taxon>
        <taxon>Dictyosteliales</taxon>
        <taxon>Raperosteliaceae</taxon>
        <taxon>Tieghemostelium</taxon>
    </lineage>
</organism>
<keyword evidence="1" id="KW-0067">ATP-binding</keyword>
<dbReference type="Pfam" id="PF02686">
    <property type="entry name" value="GatC"/>
    <property type="match status" value="1"/>
</dbReference>
<name>A0A152A4X8_TIELA</name>
<dbReference type="GO" id="GO:0070681">
    <property type="term" value="P:glutaminyl-tRNAGln biosynthesis via transamidation"/>
    <property type="evidence" value="ECO:0007669"/>
    <property type="project" value="UniProtKB-UniRule"/>
</dbReference>